<feature type="domain" description="BD-FAE-like" evidence="4">
    <location>
        <begin position="81"/>
        <end position="264"/>
    </location>
</feature>
<comment type="caution">
    <text evidence="5">The sequence shown here is derived from an EMBL/GenBank/DDBJ whole genome shotgun (WGS) entry which is preliminary data.</text>
</comment>
<dbReference type="Proteomes" id="UP000533469">
    <property type="component" value="Unassembled WGS sequence"/>
</dbReference>
<dbReference type="InterPro" id="IPR050300">
    <property type="entry name" value="GDXG_lipolytic_enzyme"/>
</dbReference>
<accession>A0A839Z2A1</accession>
<evidence type="ECO:0000256" key="1">
    <source>
        <dbReference type="ARBA" id="ARBA00022801"/>
    </source>
</evidence>
<dbReference type="EMBL" id="JACICD010000002">
    <property type="protein sequence ID" value="MBB3770844.1"/>
    <property type="molecule type" value="Genomic_DNA"/>
</dbReference>
<sequence length="317" mass="32613">MLTRRSLLALAGALAAGTSRADAPASAPDRAPPAVLPLWPGPPPGGGGPQGAMTRGPRDARRNIARPSLTLFRPDRPADTVILIASGGGYRRIEDGNEALPAASWLAGRGIAAAVLDYRLPGEGWGAGPAAPFQDARRALRLIRAGVSGTTHARVGLLGFSAGAHLLALTAGGAPMGDYPPVDASDAAADAAAGGADFVAFIYPVLSLAPDLAPTSAQRVLVGRHPSPEEAARWSAETYVTPAFPPTFLVQAQDDPTSDPRQAPWMARACERAGVPVEMHEIPSGGHGFGMGRPGTPSADWPRGYADWLAHPAMPHG</sequence>
<keyword evidence="3" id="KW-0732">Signal</keyword>
<protein>
    <submittedName>
        <fullName evidence="5">Acetyl esterase/lipase</fullName>
    </submittedName>
</protein>
<evidence type="ECO:0000256" key="2">
    <source>
        <dbReference type="SAM" id="MobiDB-lite"/>
    </source>
</evidence>
<evidence type="ECO:0000256" key="3">
    <source>
        <dbReference type="SAM" id="SignalP"/>
    </source>
</evidence>
<dbReference type="InterPro" id="IPR029058">
    <property type="entry name" value="AB_hydrolase_fold"/>
</dbReference>
<gene>
    <name evidence="5" type="ORF">FHS55_001439</name>
</gene>
<dbReference type="SUPFAM" id="SSF53474">
    <property type="entry name" value="alpha/beta-Hydrolases"/>
    <property type="match status" value="1"/>
</dbReference>
<dbReference type="Gene3D" id="3.40.50.1820">
    <property type="entry name" value="alpha/beta hydrolase"/>
    <property type="match status" value="1"/>
</dbReference>
<keyword evidence="6" id="KW-1185">Reference proteome</keyword>
<organism evidence="5 6">
    <name type="scientific">Ancylobacter tetraedralis</name>
    <dbReference type="NCBI Taxonomy" id="217068"/>
    <lineage>
        <taxon>Bacteria</taxon>
        <taxon>Pseudomonadati</taxon>
        <taxon>Pseudomonadota</taxon>
        <taxon>Alphaproteobacteria</taxon>
        <taxon>Hyphomicrobiales</taxon>
        <taxon>Xanthobacteraceae</taxon>
        <taxon>Ancylobacter</taxon>
    </lineage>
</organism>
<reference evidence="5 6" key="1">
    <citation type="submission" date="2020-08" db="EMBL/GenBank/DDBJ databases">
        <title>Genomic Encyclopedia of Type Strains, Phase IV (KMG-IV): sequencing the most valuable type-strain genomes for metagenomic binning, comparative biology and taxonomic classification.</title>
        <authorList>
            <person name="Goeker M."/>
        </authorList>
    </citation>
    <scope>NUCLEOTIDE SEQUENCE [LARGE SCALE GENOMIC DNA]</scope>
    <source>
        <strain evidence="5 6">DSM 5895</strain>
    </source>
</reference>
<dbReference type="Pfam" id="PF20434">
    <property type="entry name" value="BD-FAE"/>
    <property type="match status" value="1"/>
</dbReference>
<feature type="compositionally biased region" description="Low complexity" evidence="2">
    <location>
        <begin position="18"/>
        <end position="29"/>
    </location>
</feature>
<evidence type="ECO:0000259" key="4">
    <source>
        <dbReference type="Pfam" id="PF20434"/>
    </source>
</evidence>
<proteinExistence type="predicted"/>
<feature type="region of interest" description="Disordered" evidence="2">
    <location>
        <begin position="18"/>
        <end position="58"/>
    </location>
</feature>
<feature type="compositionally biased region" description="Pro residues" evidence="2">
    <location>
        <begin position="30"/>
        <end position="46"/>
    </location>
</feature>
<evidence type="ECO:0000313" key="6">
    <source>
        <dbReference type="Proteomes" id="UP000533469"/>
    </source>
</evidence>
<evidence type="ECO:0000313" key="5">
    <source>
        <dbReference type="EMBL" id="MBB3770844.1"/>
    </source>
</evidence>
<dbReference type="GO" id="GO:0016787">
    <property type="term" value="F:hydrolase activity"/>
    <property type="evidence" value="ECO:0007669"/>
    <property type="project" value="UniProtKB-KW"/>
</dbReference>
<dbReference type="PANTHER" id="PTHR48081:SF6">
    <property type="entry name" value="PEPTIDASE S9 PROLYL OLIGOPEPTIDASE CATALYTIC DOMAIN-CONTAINING PROTEIN"/>
    <property type="match status" value="1"/>
</dbReference>
<name>A0A839Z2A1_9HYPH</name>
<dbReference type="AlphaFoldDB" id="A0A839Z2A1"/>
<dbReference type="InterPro" id="IPR006311">
    <property type="entry name" value="TAT_signal"/>
</dbReference>
<feature type="chain" id="PRO_5032703732" evidence="3">
    <location>
        <begin position="22"/>
        <end position="317"/>
    </location>
</feature>
<dbReference type="PROSITE" id="PS51318">
    <property type="entry name" value="TAT"/>
    <property type="match status" value="1"/>
</dbReference>
<dbReference type="RefSeq" id="WP_183189005.1">
    <property type="nucleotide sequence ID" value="NZ_JACICD010000002.1"/>
</dbReference>
<feature type="signal peptide" evidence="3">
    <location>
        <begin position="1"/>
        <end position="21"/>
    </location>
</feature>
<dbReference type="PANTHER" id="PTHR48081">
    <property type="entry name" value="AB HYDROLASE SUPERFAMILY PROTEIN C4A8.06C"/>
    <property type="match status" value="1"/>
</dbReference>
<keyword evidence="1" id="KW-0378">Hydrolase</keyword>
<dbReference type="InterPro" id="IPR049492">
    <property type="entry name" value="BD-FAE-like_dom"/>
</dbReference>